<dbReference type="GO" id="GO:0008661">
    <property type="term" value="F:1-deoxy-D-xylulose-5-phosphate synthase activity"/>
    <property type="evidence" value="ECO:0007669"/>
    <property type="project" value="UniProtKB-EC"/>
</dbReference>
<feature type="binding site" evidence="10">
    <location>
        <position position="379"/>
    </location>
    <ligand>
        <name>thiamine diphosphate</name>
        <dbReference type="ChEBI" id="CHEBI:58937"/>
    </ligand>
</feature>
<accession>A0ABV1EN97</accession>
<dbReference type="PANTHER" id="PTHR43322:SF5">
    <property type="entry name" value="1-DEOXY-D-XYLULOSE-5-PHOSPHATE SYNTHASE, CHLOROPLASTIC"/>
    <property type="match status" value="1"/>
</dbReference>
<dbReference type="NCBIfam" id="TIGR00204">
    <property type="entry name" value="dxs"/>
    <property type="match status" value="1"/>
</dbReference>
<dbReference type="InterPro" id="IPR009014">
    <property type="entry name" value="Transketo_C/PFOR_II"/>
</dbReference>
<dbReference type="Pfam" id="PF13292">
    <property type="entry name" value="DXP_synthase_N"/>
    <property type="match status" value="1"/>
</dbReference>
<evidence type="ECO:0000256" key="7">
    <source>
        <dbReference type="ARBA" id="ARBA00022977"/>
    </source>
</evidence>
<evidence type="ECO:0000256" key="2">
    <source>
        <dbReference type="ARBA" id="ARBA00011081"/>
    </source>
</evidence>
<dbReference type="InterPro" id="IPR033248">
    <property type="entry name" value="Transketolase_C"/>
</dbReference>
<keyword evidence="6 10" id="KW-0460">Magnesium</keyword>
<evidence type="ECO:0000259" key="11">
    <source>
        <dbReference type="SMART" id="SM00861"/>
    </source>
</evidence>
<evidence type="ECO:0000256" key="8">
    <source>
        <dbReference type="ARBA" id="ARBA00023052"/>
    </source>
</evidence>
<protein>
    <recommendedName>
        <fullName evidence="10">1-deoxy-D-xylulose-5-phosphate synthase</fullName>
        <ecNumber evidence="10">2.2.1.7</ecNumber>
    </recommendedName>
    <alternativeName>
        <fullName evidence="10">1-deoxyxylulose-5-phosphate synthase</fullName>
        <shortName evidence="10">DXP synthase</shortName>
        <shortName evidence="10">DXPS</shortName>
    </alternativeName>
</protein>
<proteinExistence type="inferred from homology"/>
<dbReference type="CDD" id="cd07033">
    <property type="entry name" value="TPP_PYR_DXS_TK_like"/>
    <property type="match status" value="1"/>
</dbReference>
<dbReference type="SUPFAM" id="SSF52518">
    <property type="entry name" value="Thiamin diphosphate-binding fold (THDP-binding)"/>
    <property type="match status" value="2"/>
</dbReference>
<dbReference type="Proteomes" id="UP001440599">
    <property type="component" value="Unassembled WGS sequence"/>
</dbReference>
<keyword evidence="4 10" id="KW-0808">Transferase</keyword>
<dbReference type="NCBIfam" id="NF003933">
    <property type="entry name" value="PRK05444.2-2"/>
    <property type="match status" value="1"/>
</dbReference>
<dbReference type="SMART" id="SM00861">
    <property type="entry name" value="Transket_pyr"/>
    <property type="match status" value="1"/>
</dbReference>
<dbReference type="PANTHER" id="PTHR43322">
    <property type="entry name" value="1-D-DEOXYXYLULOSE 5-PHOSPHATE SYNTHASE-RELATED"/>
    <property type="match status" value="1"/>
</dbReference>
<dbReference type="CDD" id="cd02007">
    <property type="entry name" value="TPP_DXS"/>
    <property type="match status" value="1"/>
</dbReference>
<dbReference type="Gene3D" id="3.40.50.920">
    <property type="match status" value="1"/>
</dbReference>
<evidence type="ECO:0000256" key="9">
    <source>
        <dbReference type="ARBA" id="ARBA00023229"/>
    </source>
</evidence>
<dbReference type="SUPFAM" id="SSF52922">
    <property type="entry name" value="TK C-terminal domain-like"/>
    <property type="match status" value="1"/>
</dbReference>
<dbReference type="Pfam" id="PF02779">
    <property type="entry name" value="Transket_pyr"/>
    <property type="match status" value="1"/>
</dbReference>
<dbReference type="PROSITE" id="PS00801">
    <property type="entry name" value="TRANSKETOLASE_1"/>
    <property type="match status" value="1"/>
</dbReference>
<gene>
    <name evidence="10 12" type="primary">dxs</name>
    <name evidence="12" type="ORF">WMO45_01025</name>
</gene>
<feature type="binding site" evidence="10">
    <location>
        <begin position="129"/>
        <end position="131"/>
    </location>
    <ligand>
        <name>thiamine diphosphate</name>
        <dbReference type="ChEBI" id="CHEBI:58937"/>
    </ligand>
</feature>
<evidence type="ECO:0000313" key="13">
    <source>
        <dbReference type="Proteomes" id="UP001440599"/>
    </source>
</evidence>
<dbReference type="HAMAP" id="MF_00315">
    <property type="entry name" value="DXP_synth"/>
    <property type="match status" value="1"/>
</dbReference>
<comment type="catalytic activity">
    <reaction evidence="10">
        <text>D-glyceraldehyde 3-phosphate + pyruvate + H(+) = 1-deoxy-D-xylulose 5-phosphate + CO2</text>
        <dbReference type="Rhea" id="RHEA:12605"/>
        <dbReference type="ChEBI" id="CHEBI:15361"/>
        <dbReference type="ChEBI" id="CHEBI:15378"/>
        <dbReference type="ChEBI" id="CHEBI:16526"/>
        <dbReference type="ChEBI" id="CHEBI:57792"/>
        <dbReference type="ChEBI" id="CHEBI:59776"/>
        <dbReference type="EC" id="2.2.1.7"/>
    </reaction>
</comment>
<keyword evidence="5 10" id="KW-0479">Metal-binding</keyword>
<dbReference type="EMBL" id="JBBMFT010000001">
    <property type="protein sequence ID" value="MEQ2455091.1"/>
    <property type="molecule type" value="Genomic_DNA"/>
</dbReference>
<feature type="binding site" evidence="10">
    <location>
        <position position="189"/>
    </location>
    <ligand>
        <name>thiamine diphosphate</name>
        <dbReference type="ChEBI" id="CHEBI:58937"/>
    </ligand>
</feature>
<dbReference type="Gene3D" id="3.40.50.970">
    <property type="match status" value="2"/>
</dbReference>
<feature type="binding site" evidence="10">
    <location>
        <position position="88"/>
    </location>
    <ligand>
        <name>thiamine diphosphate</name>
        <dbReference type="ChEBI" id="CHEBI:58937"/>
    </ligand>
</feature>
<comment type="cofactor">
    <cofactor evidence="10">
        <name>thiamine diphosphate</name>
        <dbReference type="ChEBI" id="CHEBI:58937"/>
    </cofactor>
    <text evidence="10">Binds 1 thiamine pyrophosphate per subunit.</text>
</comment>
<dbReference type="RefSeq" id="WP_349138774.1">
    <property type="nucleotide sequence ID" value="NZ_JBBMFT010000001.1"/>
</dbReference>
<dbReference type="InterPro" id="IPR005475">
    <property type="entry name" value="Transketolase-like_Pyr-bd"/>
</dbReference>
<comment type="pathway">
    <text evidence="1 10">Metabolic intermediate biosynthesis; 1-deoxy-D-xylulose 5-phosphate biosynthesis; 1-deoxy-D-xylulose 5-phosphate from D-glyceraldehyde 3-phosphate and pyruvate: step 1/1.</text>
</comment>
<evidence type="ECO:0000256" key="5">
    <source>
        <dbReference type="ARBA" id="ARBA00022723"/>
    </source>
</evidence>
<evidence type="ECO:0000256" key="4">
    <source>
        <dbReference type="ARBA" id="ARBA00022679"/>
    </source>
</evidence>
<dbReference type="InterPro" id="IPR049557">
    <property type="entry name" value="Transketolase_CS"/>
</dbReference>
<evidence type="ECO:0000256" key="1">
    <source>
        <dbReference type="ARBA" id="ARBA00004980"/>
    </source>
</evidence>
<feature type="domain" description="Transketolase-like pyrimidine-binding" evidence="11">
    <location>
        <begin position="328"/>
        <end position="492"/>
    </location>
</feature>
<comment type="function">
    <text evidence="10">Catalyzes the acyloin condensation reaction between C atoms 2 and 3 of pyruvate and glyceraldehyde 3-phosphate to yield 1-deoxy-D-xylulose-5-phosphate (DXP).</text>
</comment>
<dbReference type="Pfam" id="PF02780">
    <property type="entry name" value="Transketolase_C"/>
    <property type="match status" value="1"/>
</dbReference>
<reference evidence="12 13" key="1">
    <citation type="submission" date="2024-03" db="EMBL/GenBank/DDBJ databases">
        <title>Human intestinal bacterial collection.</title>
        <authorList>
            <person name="Pauvert C."/>
            <person name="Hitch T.C.A."/>
            <person name="Clavel T."/>
        </authorList>
    </citation>
    <scope>NUCLEOTIDE SEQUENCE [LARGE SCALE GENOMIC DNA]</scope>
    <source>
        <strain evidence="12 13">CLA-AP-H34</strain>
    </source>
</reference>
<evidence type="ECO:0000256" key="3">
    <source>
        <dbReference type="ARBA" id="ARBA00011738"/>
    </source>
</evidence>
<evidence type="ECO:0000313" key="12">
    <source>
        <dbReference type="EMBL" id="MEQ2455091.1"/>
    </source>
</evidence>
<sequence length="635" mass="68656">MALAISGRKDSGTGGVTILSLDELSDDLSALSDSEAAEVCTLLRARLIDTVSRTGGHLASSLGAVEIIVAIHRVFNTGVDRLVFDVGHQCYAHKILTGRNAAMETLRSFGGIAGFPKPSESACDAFIAGHASNSVSVAVGMARARTLQKKNYQVLALIGDGALSGGLAYEGLSDAGNSGEPLIVILNDNGMSITKSVGGVAEHLAHQRLKPQYLRFKKGYRKAMNVLPLGGHIYRVTHKIKTAVKETLLPCSLFEDMGFTYLGPVDGHDVKGLTRLLRYAKDLQGPVLLHVRTVKGKGYIHAERNPDRFHGVGRFCVETGQPIQPPQRNFSAVFGETLCMLAEQDDRICAITAAMQGGTGLDRFAQRFSERFFDVGIAEGHATAMAAGMAKQGMRPVFAVYSSFLQRAYDMLIHDVALQKLHVVLAVDRAGLVGEDGETHHGVFDAAFLDTVPGMTVLCPSSFAELRRMIRQAFYELDGPVAIRYARGGEGEYREDSGPMGSVCLRSGDDLTLVSYGMMINPVLECARRLEEEGIQSDIVKLNTITPLEMEPILRSVRKTGRLLVAEDVIEANCVGQRIAAAILQAGISLRSMELVNLGRRFVTHGTVPQLQKLCGLDGMSLREKAKEVCSRGER</sequence>
<comment type="caution">
    <text evidence="12">The sequence shown here is derived from an EMBL/GenBank/DDBJ whole genome shotgun (WGS) entry which is preliminary data.</text>
</comment>
<organism evidence="12 13">
    <name type="scientific">Flavonifractor hominis</name>
    <dbReference type="NCBI Taxonomy" id="3133178"/>
    <lineage>
        <taxon>Bacteria</taxon>
        <taxon>Bacillati</taxon>
        <taxon>Bacillota</taxon>
        <taxon>Clostridia</taxon>
        <taxon>Eubacteriales</taxon>
        <taxon>Oscillospiraceae</taxon>
        <taxon>Flavonifractor</taxon>
    </lineage>
</organism>
<evidence type="ECO:0000256" key="10">
    <source>
        <dbReference type="HAMAP-Rule" id="MF_00315"/>
    </source>
</evidence>
<keyword evidence="7 10" id="KW-0784">Thiamine biosynthesis</keyword>
<keyword evidence="13" id="KW-1185">Reference proteome</keyword>
<feature type="binding site" evidence="10">
    <location>
        <begin position="161"/>
        <end position="162"/>
    </location>
    <ligand>
        <name>thiamine diphosphate</name>
        <dbReference type="ChEBI" id="CHEBI:58937"/>
    </ligand>
</feature>
<feature type="binding site" evidence="10">
    <location>
        <position position="299"/>
    </location>
    <ligand>
        <name>thiamine diphosphate</name>
        <dbReference type="ChEBI" id="CHEBI:58937"/>
    </ligand>
</feature>
<name>A0ABV1EN97_9FIRM</name>
<comment type="cofactor">
    <cofactor evidence="10">
        <name>Mg(2+)</name>
        <dbReference type="ChEBI" id="CHEBI:18420"/>
    </cofactor>
    <text evidence="10">Binds 1 Mg(2+) ion per subunit.</text>
</comment>
<comment type="subunit">
    <text evidence="3 10">Homodimer.</text>
</comment>
<keyword evidence="9 10" id="KW-0414">Isoprene biosynthesis</keyword>
<feature type="binding site" evidence="10">
    <location>
        <position position="189"/>
    </location>
    <ligand>
        <name>Mg(2+)</name>
        <dbReference type="ChEBI" id="CHEBI:18420"/>
    </ligand>
</feature>
<dbReference type="InterPro" id="IPR005477">
    <property type="entry name" value="Dxylulose-5-P_synthase"/>
</dbReference>
<dbReference type="EC" id="2.2.1.7" evidence="10"/>
<evidence type="ECO:0000256" key="6">
    <source>
        <dbReference type="ARBA" id="ARBA00022842"/>
    </source>
</evidence>
<keyword evidence="8 10" id="KW-0786">Thiamine pyrophosphate</keyword>
<dbReference type="InterPro" id="IPR029061">
    <property type="entry name" value="THDP-binding"/>
</dbReference>
<feature type="binding site" evidence="10">
    <location>
        <position position="160"/>
    </location>
    <ligand>
        <name>Mg(2+)</name>
        <dbReference type="ChEBI" id="CHEBI:18420"/>
    </ligand>
</feature>
<comment type="similarity">
    <text evidence="2 10">Belongs to the transketolase family. DXPS subfamily.</text>
</comment>